<keyword evidence="2" id="KW-0732">Signal</keyword>
<name>A0A6A6RLP9_9PLEO</name>
<evidence type="ECO:0000256" key="2">
    <source>
        <dbReference type="SAM" id="SignalP"/>
    </source>
</evidence>
<dbReference type="Proteomes" id="UP000799753">
    <property type="component" value="Unassembled WGS sequence"/>
</dbReference>
<feature type="signal peptide" evidence="2">
    <location>
        <begin position="1"/>
        <end position="16"/>
    </location>
</feature>
<feature type="chain" id="PRO_5025371998" evidence="2">
    <location>
        <begin position="17"/>
        <end position="140"/>
    </location>
</feature>
<dbReference type="OrthoDB" id="3679184at2759"/>
<evidence type="ECO:0000313" key="3">
    <source>
        <dbReference type="EMBL" id="KAF2636222.1"/>
    </source>
</evidence>
<organism evidence="3 4">
    <name type="scientific">Massarina eburnea CBS 473.64</name>
    <dbReference type="NCBI Taxonomy" id="1395130"/>
    <lineage>
        <taxon>Eukaryota</taxon>
        <taxon>Fungi</taxon>
        <taxon>Dikarya</taxon>
        <taxon>Ascomycota</taxon>
        <taxon>Pezizomycotina</taxon>
        <taxon>Dothideomycetes</taxon>
        <taxon>Pleosporomycetidae</taxon>
        <taxon>Pleosporales</taxon>
        <taxon>Massarineae</taxon>
        <taxon>Massarinaceae</taxon>
        <taxon>Massarina</taxon>
    </lineage>
</organism>
<sequence length="140" mass="14164">MQFFIAASLLAATASAASPVFNVSKFAASCAPHSSLCDYSFGVVQASAGESTPVDCSAQVVSDGSLPAVTDGTCKDSSRTWTITKNDDGGFTLTVSQAVTPSTNLKGTFVAPASDISKEDTGASSQEKYIGSTDFGLASA</sequence>
<gene>
    <name evidence="3" type="ORF">P280DRAFT_473349</name>
</gene>
<dbReference type="EMBL" id="MU006800">
    <property type="protein sequence ID" value="KAF2636222.1"/>
    <property type="molecule type" value="Genomic_DNA"/>
</dbReference>
<evidence type="ECO:0000256" key="1">
    <source>
        <dbReference type="SAM" id="MobiDB-lite"/>
    </source>
</evidence>
<feature type="region of interest" description="Disordered" evidence="1">
    <location>
        <begin position="117"/>
        <end position="140"/>
    </location>
</feature>
<reference evidence="3" key="1">
    <citation type="journal article" date="2020" name="Stud. Mycol.">
        <title>101 Dothideomycetes genomes: a test case for predicting lifestyles and emergence of pathogens.</title>
        <authorList>
            <person name="Haridas S."/>
            <person name="Albert R."/>
            <person name="Binder M."/>
            <person name="Bloem J."/>
            <person name="Labutti K."/>
            <person name="Salamov A."/>
            <person name="Andreopoulos B."/>
            <person name="Baker S."/>
            <person name="Barry K."/>
            <person name="Bills G."/>
            <person name="Bluhm B."/>
            <person name="Cannon C."/>
            <person name="Castanera R."/>
            <person name="Culley D."/>
            <person name="Daum C."/>
            <person name="Ezra D."/>
            <person name="Gonzalez J."/>
            <person name="Henrissat B."/>
            <person name="Kuo A."/>
            <person name="Liang C."/>
            <person name="Lipzen A."/>
            <person name="Lutzoni F."/>
            <person name="Magnuson J."/>
            <person name="Mondo S."/>
            <person name="Nolan M."/>
            <person name="Ohm R."/>
            <person name="Pangilinan J."/>
            <person name="Park H.-J."/>
            <person name="Ramirez L."/>
            <person name="Alfaro M."/>
            <person name="Sun H."/>
            <person name="Tritt A."/>
            <person name="Yoshinaga Y."/>
            <person name="Zwiers L.-H."/>
            <person name="Turgeon B."/>
            <person name="Goodwin S."/>
            <person name="Spatafora J."/>
            <person name="Crous P."/>
            <person name="Grigoriev I."/>
        </authorList>
    </citation>
    <scope>NUCLEOTIDE SEQUENCE</scope>
    <source>
        <strain evidence="3">CBS 473.64</strain>
    </source>
</reference>
<keyword evidence="4" id="KW-1185">Reference proteome</keyword>
<dbReference type="AlphaFoldDB" id="A0A6A6RLP9"/>
<accession>A0A6A6RLP9</accession>
<proteinExistence type="predicted"/>
<evidence type="ECO:0000313" key="4">
    <source>
        <dbReference type="Proteomes" id="UP000799753"/>
    </source>
</evidence>
<protein>
    <submittedName>
        <fullName evidence="3">Glyco protein</fullName>
    </submittedName>
</protein>